<reference evidence="5 6" key="1">
    <citation type="submission" date="2020-04" db="EMBL/GenBank/DDBJ databases">
        <authorList>
            <consortium name="Desulfovibrio sp. FSS-1 genome sequencing consortium"/>
            <person name="Shimoshige H."/>
            <person name="Kobayashi H."/>
            <person name="Maekawa T."/>
        </authorList>
    </citation>
    <scope>NUCLEOTIDE SEQUENCE [LARGE SCALE GENOMIC DNA]</scope>
    <source>
        <strain evidence="5 6">SIID29052-01</strain>
    </source>
</reference>
<protein>
    <submittedName>
        <fullName evidence="5">GDP-mannose-dependent alpha-(1-6)-phosphatidylinositol monomannoside mannosyltransferase</fullName>
        <ecNumber evidence="5">2.4.1.345</ecNumber>
    </submittedName>
</protein>
<dbReference type="Pfam" id="PF00534">
    <property type="entry name" value="Glycos_transf_1"/>
    <property type="match status" value="1"/>
</dbReference>
<evidence type="ECO:0000259" key="3">
    <source>
        <dbReference type="Pfam" id="PF00534"/>
    </source>
</evidence>
<comment type="caution">
    <text evidence="5">The sequence shown here is derived from an EMBL/GenBank/DDBJ whole genome shotgun (WGS) entry which is preliminary data.</text>
</comment>
<dbReference type="Pfam" id="PF13439">
    <property type="entry name" value="Glyco_transf_4"/>
    <property type="match status" value="1"/>
</dbReference>
<name>A0A6V8LI97_9BACT</name>
<dbReference type="PANTHER" id="PTHR12526:SF510">
    <property type="entry name" value="D-INOSITOL 3-PHOSPHATE GLYCOSYLTRANSFERASE"/>
    <property type="match status" value="1"/>
</dbReference>
<keyword evidence="1 5" id="KW-0328">Glycosyltransferase</keyword>
<dbReference type="EC" id="2.4.1.345" evidence="5"/>
<evidence type="ECO:0000256" key="1">
    <source>
        <dbReference type="ARBA" id="ARBA00022676"/>
    </source>
</evidence>
<gene>
    <name evidence="5" type="primary">pimB_1</name>
    <name evidence="5" type="ORF">NNJEOMEG_00268</name>
</gene>
<dbReference type="SUPFAM" id="SSF53756">
    <property type="entry name" value="UDP-Glycosyltransferase/glycogen phosphorylase"/>
    <property type="match status" value="1"/>
</dbReference>
<feature type="domain" description="Glycosyl transferase family 1" evidence="3">
    <location>
        <begin position="172"/>
        <end position="332"/>
    </location>
</feature>
<dbReference type="Gene3D" id="3.40.50.2000">
    <property type="entry name" value="Glycogen Phosphorylase B"/>
    <property type="match status" value="2"/>
</dbReference>
<proteinExistence type="predicted"/>
<dbReference type="PANTHER" id="PTHR12526">
    <property type="entry name" value="GLYCOSYLTRANSFERASE"/>
    <property type="match status" value="1"/>
</dbReference>
<reference evidence="5 6" key="2">
    <citation type="submission" date="2020-05" db="EMBL/GenBank/DDBJ databases">
        <title>Draft genome sequence of Desulfovibrio sp. strainFSS-1.</title>
        <authorList>
            <person name="Shimoshige H."/>
            <person name="Kobayashi H."/>
            <person name="Maekawa T."/>
        </authorList>
    </citation>
    <scope>NUCLEOTIDE SEQUENCE [LARGE SCALE GENOMIC DNA]</scope>
    <source>
        <strain evidence="5 6">SIID29052-01</strain>
    </source>
</reference>
<dbReference type="Proteomes" id="UP000494245">
    <property type="component" value="Unassembled WGS sequence"/>
</dbReference>
<sequence>MHPIKTVLLLQDLHLGGTQRHAVELAKRLDPARFDTEIWTLFSGGGFAEEARTAGLTVRALSPGKAVTPRSLWGLWRALRLHRPQALLALTVTPNIWGRVFGALERVPAVIANCRGSDDFHRQHEFLLKHLAHRHICNAHALKRTLTQRYDLPGDRVDVIPTGVDTARFVPRPGEREPGPVLLCLARLSPVKDHETLVRAFELVHRERPEVKLRMVGNGELRERLAARMESSPARERMELLPGTPDPTGHFSRASAAVLSSVAEGMPNVLLEAMSMGLPCVGTDTGGVGEVIRHGRTGFVVPQRNPEALARALLQVLADEGLRERFGAAGRETALAEHSLESVAERHAEAVERALAR</sequence>
<dbReference type="InterPro" id="IPR001296">
    <property type="entry name" value="Glyco_trans_1"/>
</dbReference>
<evidence type="ECO:0000259" key="4">
    <source>
        <dbReference type="Pfam" id="PF13439"/>
    </source>
</evidence>
<evidence type="ECO:0000313" key="5">
    <source>
        <dbReference type="EMBL" id="GFK92443.1"/>
    </source>
</evidence>
<keyword evidence="6" id="KW-1185">Reference proteome</keyword>
<evidence type="ECO:0000313" key="6">
    <source>
        <dbReference type="Proteomes" id="UP000494245"/>
    </source>
</evidence>
<dbReference type="CDD" id="cd03801">
    <property type="entry name" value="GT4_PimA-like"/>
    <property type="match status" value="1"/>
</dbReference>
<dbReference type="GO" id="GO:0043750">
    <property type="term" value="F:phosphatidylinositol alpha-mannosyltransferase activity"/>
    <property type="evidence" value="ECO:0007669"/>
    <property type="project" value="UniProtKB-EC"/>
</dbReference>
<organism evidence="5 6">
    <name type="scientific">Fundidesulfovibrio magnetotacticus</name>
    <dbReference type="NCBI Taxonomy" id="2730080"/>
    <lineage>
        <taxon>Bacteria</taxon>
        <taxon>Pseudomonadati</taxon>
        <taxon>Thermodesulfobacteriota</taxon>
        <taxon>Desulfovibrionia</taxon>
        <taxon>Desulfovibrionales</taxon>
        <taxon>Desulfovibrionaceae</taxon>
        <taxon>Fundidesulfovibrio</taxon>
    </lineage>
</organism>
<evidence type="ECO:0000256" key="2">
    <source>
        <dbReference type="ARBA" id="ARBA00022679"/>
    </source>
</evidence>
<dbReference type="EMBL" id="BLTE01000001">
    <property type="protein sequence ID" value="GFK92443.1"/>
    <property type="molecule type" value="Genomic_DNA"/>
</dbReference>
<dbReference type="AlphaFoldDB" id="A0A6V8LI97"/>
<dbReference type="RefSeq" id="WP_173080536.1">
    <property type="nucleotide sequence ID" value="NZ_BLTE01000001.1"/>
</dbReference>
<accession>A0A6V8LI97</accession>
<dbReference type="InterPro" id="IPR028098">
    <property type="entry name" value="Glyco_trans_4-like_N"/>
</dbReference>
<keyword evidence="2 5" id="KW-0808">Transferase</keyword>
<feature type="domain" description="Glycosyltransferase subfamily 4-like N-terminal" evidence="4">
    <location>
        <begin position="16"/>
        <end position="168"/>
    </location>
</feature>